<evidence type="ECO:0000256" key="2">
    <source>
        <dbReference type="ARBA" id="ARBA00022448"/>
    </source>
</evidence>
<gene>
    <name evidence="9" type="ORF">SXIM_23620</name>
</gene>
<dbReference type="HOGENOM" id="CLU_034180_11_0_11"/>
<keyword evidence="3" id="KW-1003">Cell membrane</keyword>
<sequence>MDVRPLRTSPPFRALWIGASLGSLGQQIATVAVLAQVWELTGSPLWTGAIGLAAAGPAIVLGVAGGALADAMDRRSLVRATTAVQLLAALALVGQAAAGNRSVLLLLALVGASSGASALGAPARRTFPVRLLPSDQLAAGLALQGMAFQVSMLAGPALAGLVLAQWRFPAAYGLQACAVLISLAVLFRLPPMPPLSPTASGAGNGGGAARLRRPERGGWLYILRRPTLWGAFATDLSATLLAMPISLFPLINEIRFDGDPRTLGLFLSAVAVGGITAGLFSGTVTRLRRAGAVQLTAALVWGLALAGFGLAGPLWLALGCLAVAGGADTISVVTRGALVQLETPDAYRGRVSSVEHVIGMAGPEVGNFRGGLVASLTSAPVALVTGGLAGAVGVLVVAVTNRPLRTYTLPDPEPETGPAGAPAPEPAPDPAAPATVAGQADRTG</sequence>
<dbReference type="PATRIC" id="fig|408015.6.peg.2397"/>
<feature type="region of interest" description="Disordered" evidence="7">
    <location>
        <begin position="407"/>
        <end position="444"/>
    </location>
</feature>
<dbReference type="InterPro" id="IPR010290">
    <property type="entry name" value="TM_effector"/>
</dbReference>
<dbReference type="InterPro" id="IPR036259">
    <property type="entry name" value="MFS_trans_sf"/>
</dbReference>
<keyword evidence="4 8" id="KW-0812">Transmembrane</keyword>
<evidence type="ECO:0000256" key="1">
    <source>
        <dbReference type="ARBA" id="ARBA00004429"/>
    </source>
</evidence>
<keyword evidence="10" id="KW-1185">Reference proteome</keyword>
<feature type="transmembrane region" description="Helical" evidence="8">
    <location>
        <begin position="103"/>
        <end position="121"/>
    </location>
</feature>
<evidence type="ECO:0000313" key="9">
    <source>
        <dbReference type="EMBL" id="AKG43746.1"/>
    </source>
</evidence>
<feature type="transmembrane region" description="Helical" evidence="8">
    <location>
        <begin position="170"/>
        <end position="189"/>
    </location>
</feature>
<dbReference type="GO" id="GO:0005886">
    <property type="term" value="C:plasma membrane"/>
    <property type="evidence" value="ECO:0007669"/>
    <property type="project" value="UniProtKB-SubCell"/>
</dbReference>
<dbReference type="PANTHER" id="PTHR23513">
    <property type="entry name" value="INTEGRAL MEMBRANE EFFLUX PROTEIN-RELATED"/>
    <property type="match status" value="1"/>
</dbReference>
<feature type="transmembrane region" description="Helical" evidence="8">
    <location>
        <begin position="296"/>
        <end position="318"/>
    </location>
</feature>
<feature type="transmembrane region" description="Helical" evidence="8">
    <location>
        <begin position="379"/>
        <end position="399"/>
    </location>
</feature>
<dbReference type="Proteomes" id="UP000034034">
    <property type="component" value="Chromosome"/>
</dbReference>
<accession>A0A0F7CNZ0</accession>
<dbReference type="EMBL" id="CP009922">
    <property type="protein sequence ID" value="AKG43746.1"/>
    <property type="molecule type" value="Genomic_DNA"/>
</dbReference>
<dbReference type="Gene3D" id="1.20.1250.20">
    <property type="entry name" value="MFS general substrate transporter like domains"/>
    <property type="match status" value="1"/>
</dbReference>
<evidence type="ECO:0000256" key="4">
    <source>
        <dbReference type="ARBA" id="ARBA00022692"/>
    </source>
</evidence>
<evidence type="ECO:0000313" key="10">
    <source>
        <dbReference type="Proteomes" id="UP000034034"/>
    </source>
</evidence>
<feature type="transmembrane region" description="Helical" evidence="8">
    <location>
        <begin position="45"/>
        <end position="69"/>
    </location>
</feature>
<protein>
    <submittedName>
        <fullName evidence="9">Major facilitator superfamily permease</fullName>
    </submittedName>
</protein>
<dbReference type="KEGG" id="sxi:SXIM_23620"/>
<name>A0A0F7CNZ0_9ACTN</name>
<evidence type="ECO:0000256" key="5">
    <source>
        <dbReference type="ARBA" id="ARBA00022989"/>
    </source>
</evidence>
<feature type="transmembrane region" description="Helical" evidence="8">
    <location>
        <begin position="263"/>
        <end position="284"/>
    </location>
</feature>
<dbReference type="Pfam" id="PF05977">
    <property type="entry name" value="MFS_3"/>
    <property type="match status" value="1"/>
</dbReference>
<keyword evidence="6 8" id="KW-0472">Membrane</keyword>
<proteinExistence type="predicted"/>
<dbReference type="SUPFAM" id="SSF103473">
    <property type="entry name" value="MFS general substrate transporter"/>
    <property type="match status" value="1"/>
</dbReference>
<comment type="subcellular location">
    <subcellularLocation>
        <location evidence="1">Cell inner membrane</location>
        <topology evidence="1">Multi-pass membrane protein</topology>
    </subcellularLocation>
</comment>
<evidence type="ECO:0000256" key="8">
    <source>
        <dbReference type="SAM" id="Phobius"/>
    </source>
</evidence>
<keyword evidence="5 8" id="KW-1133">Transmembrane helix</keyword>
<feature type="compositionally biased region" description="Pro residues" evidence="7">
    <location>
        <begin position="421"/>
        <end position="431"/>
    </location>
</feature>
<evidence type="ECO:0000256" key="7">
    <source>
        <dbReference type="SAM" id="MobiDB-lite"/>
    </source>
</evidence>
<dbReference type="PANTHER" id="PTHR23513:SF9">
    <property type="entry name" value="ENTEROBACTIN EXPORTER ENTS"/>
    <property type="match status" value="1"/>
</dbReference>
<reference evidence="9" key="1">
    <citation type="submission" date="2019-08" db="EMBL/GenBank/DDBJ databases">
        <title>Complete genome sequence of a mangrove-derived Streptomyces xiamenensis.</title>
        <authorList>
            <person name="Xu J."/>
        </authorList>
    </citation>
    <scope>NUCLEOTIDE SEQUENCE</scope>
    <source>
        <strain evidence="9">318</strain>
    </source>
</reference>
<dbReference type="STRING" id="408015.SXIM_23620"/>
<feature type="transmembrane region" description="Helical" evidence="8">
    <location>
        <begin position="141"/>
        <end position="164"/>
    </location>
</feature>
<dbReference type="AlphaFoldDB" id="A0A0F7CNZ0"/>
<keyword evidence="2" id="KW-0813">Transport</keyword>
<dbReference type="CDD" id="cd06173">
    <property type="entry name" value="MFS_MefA_like"/>
    <property type="match status" value="1"/>
</dbReference>
<evidence type="ECO:0000256" key="6">
    <source>
        <dbReference type="ARBA" id="ARBA00023136"/>
    </source>
</evidence>
<evidence type="ECO:0000256" key="3">
    <source>
        <dbReference type="ARBA" id="ARBA00022475"/>
    </source>
</evidence>
<organism evidence="9 10">
    <name type="scientific">Streptomyces xiamenensis</name>
    <dbReference type="NCBI Taxonomy" id="408015"/>
    <lineage>
        <taxon>Bacteria</taxon>
        <taxon>Bacillati</taxon>
        <taxon>Actinomycetota</taxon>
        <taxon>Actinomycetes</taxon>
        <taxon>Kitasatosporales</taxon>
        <taxon>Streptomycetaceae</taxon>
        <taxon>Streptomyces</taxon>
    </lineage>
</organism>